<sequence>MSVAPSEEEMQVGEEKNVDGATIATNNQEKKEAGEGSGGNLDDANEDAREDEEEEPKEEEEEEEGENNQVADGFGGNLDVDIQMEKKNGAKDARVDQRRRYLENLRSNKVDIDTEINLLKAIDSPFGNSESTMKSENLHGFSDERIPRKEIMWRINDPPSNLEAFALEDNMKLPDLEKDQYWSSILFGDQKVDTLYLVGSSTLSNDLPSTSGAVGFAMNDLPSLDEAFWDDDLEAFWDDDLE</sequence>
<evidence type="ECO:0000256" key="1">
    <source>
        <dbReference type="SAM" id="MobiDB-lite"/>
    </source>
</evidence>
<reference evidence="2 3" key="1">
    <citation type="submission" date="2024-05" db="EMBL/GenBank/DDBJ databases">
        <title>Haplotype-resolved chromosome-level genome assembly of Huyou (Citrus changshanensis).</title>
        <authorList>
            <person name="Miao C."/>
            <person name="Chen W."/>
            <person name="Wu Y."/>
            <person name="Wang L."/>
            <person name="Zhao S."/>
            <person name="Grierson D."/>
            <person name="Xu C."/>
            <person name="Chen K."/>
        </authorList>
    </citation>
    <scope>NUCLEOTIDE SEQUENCE [LARGE SCALE GENOMIC DNA]</scope>
    <source>
        <strain evidence="2">01-14</strain>
        <tissue evidence="2">Leaf</tissue>
    </source>
</reference>
<evidence type="ECO:0000313" key="2">
    <source>
        <dbReference type="EMBL" id="KAK9186832.1"/>
    </source>
</evidence>
<feature type="compositionally biased region" description="Acidic residues" evidence="1">
    <location>
        <begin position="1"/>
        <end position="12"/>
    </location>
</feature>
<proteinExistence type="predicted"/>
<protein>
    <submittedName>
        <fullName evidence="2">Uncharacterized protein</fullName>
    </submittedName>
</protein>
<feature type="compositionally biased region" description="Acidic residues" evidence="1">
    <location>
        <begin position="43"/>
        <end position="66"/>
    </location>
</feature>
<name>A0AAP0LT00_9ROSI</name>
<gene>
    <name evidence="2" type="ORF">WN944_018221</name>
</gene>
<dbReference type="EMBL" id="JBCGBO010000007">
    <property type="protein sequence ID" value="KAK9186832.1"/>
    <property type="molecule type" value="Genomic_DNA"/>
</dbReference>
<dbReference type="Proteomes" id="UP001428341">
    <property type="component" value="Unassembled WGS sequence"/>
</dbReference>
<accession>A0AAP0LT00</accession>
<keyword evidence="3" id="KW-1185">Reference proteome</keyword>
<comment type="caution">
    <text evidence="2">The sequence shown here is derived from an EMBL/GenBank/DDBJ whole genome shotgun (WGS) entry which is preliminary data.</text>
</comment>
<dbReference type="AlphaFoldDB" id="A0AAP0LT00"/>
<evidence type="ECO:0000313" key="3">
    <source>
        <dbReference type="Proteomes" id="UP001428341"/>
    </source>
</evidence>
<feature type="region of interest" description="Disordered" evidence="1">
    <location>
        <begin position="1"/>
        <end position="76"/>
    </location>
</feature>
<organism evidence="2 3">
    <name type="scientific">Citrus x changshan-huyou</name>
    <dbReference type="NCBI Taxonomy" id="2935761"/>
    <lineage>
        <taxon>Eukaryota</taxon>
        <taxon>Viridiplantae</taxon>
        <taxon>Streptophyta</taxon>
        <taxon>Embryophyta</taxon>
        <taxon>Tracheophyta</taxon>
        <taxon>Spermatophyta</taxon>
        <taxon>Magnoliopsida</taxon>
        <taxon>eudicotyledons</taxon>
        <taxon>Gunneridae</taxon>
        <taxon>Pentapetalae</taxon>
        <taxon>rosids</taxon>
        <taxon>malvids</taxon>
        <taxon>Sapindales</taxon>
        <taxon>Rutaceae</taxon>
        <taxon>Aurantioideae</taxon>
        <taxon>Citrus</taxon>
    </lineage>
</organism>